<reference evidence="14" key="1">
    <citation type="submission" date="2010-04" db="EMBL/GenBank/DDBJ databases">
        <title>Complete genome sequence of Nitrosococcus halophilus Nc4, a salt-adapted, aerobic obligate ammonia-oxidizing sulfur purple bacterium.</title>
        <authorList>
            <consortium name="US DOE Joint Genome Institute"/>
            <person name="Campbell M.A."/>
            <person name="Malfatti S.A."/>
            <person name="Chain P.S.G."/>
            <person name="Heidelberg J.F."/>
            <person name="Ward B.B."/>
            <person name="Klotz M.G."/>
        </authorList>
    </citation>
    <scope>NUCLEOTIDE SEQUENCE [LARGE SCALE GENOMIC DNA]</scope>
    <source>
        <strain evidence="14">Nc4</strain>
    </source>
</reference>
<evidence type="ECO:0000256" key="11">
    <source>
        <dbReference type="SAM" id="MobiDB-lite"/>
    </source>
</evidence>
<evidence type="ECO:0000256" key="1">
    <source>
        <dbReference type="ARBA" id="ARBA00004383"/>
    </source>
</evidence>
<keyword evidence="7 10" id="KW-0653">Protein transport</keyword>
<dbReference type="PANTHER" id="PTHR33446">
    <property type="entry name" value="PROTEIN TONB-RELATED"/>
    <property type="match status" value="1"/>
</dbReference>
<evidence type="ECO:0000256" key="9">
    <source>
        <dbReference type="ARBA" id="ARBA00023136"/>
    </source>
</evidence>
<evidence type="ECO:0000256" key="10">
    <source>
        <dbReference type="RuleBase" id="RU362123"/>
    </source>
</evidence>
<dbReference type="Proteomes" id="UP000001844">
    <property type="component" value="Chromosome"/>
</dbReference>
<dbReference type="InterPro" id="IPR003538">
    <property type="entry name" value="TonB"/>
</dbReference>
<keyword evidence="5 10" id="KW-0997">Cell inner membrane</keyword>
<keyword evidence="14" id="KW-1185">Reference proteome</keyword>
<dbReference type="KEGG" id="nhl:Nhal_3835"/>
<proteinExistence type="inferred from homology"/>
<evidence type="ECO:0000256" key="7">
    <source>
        <dbReference type="ARBA" id="ARBA00022927"/>
    </source>
</evidence>
<dbReference type="Gene3D" id="3.30.1150.10">
    <property type="match status" value="1"/>
</dbReference>
<comment type="similarity">
    <text evidence="2 10">Belongs to the TonB family.</text>
</comment>
<protein>
    <recommendedName>
        <fullName evidence="10">Protein TonB</fullName>
    </recommendedName>
</protein>
<dbReference type="Pfam" id="PF03544">
    <property type="entry name" value="TonB_C"/>
    <property type="match status" value="1"/>
</dbReference>
<comment type="subcellular location">
    <subcellularLocation>
        <location evidence="1 10">Cell inner membrane</location>
        <topology evidence="1 10">Single-pass membrane protein</topology>
        <orientation evidence="1 10">Periplasmic side</orientation>
    </subcellularLocation>
</comment>
<keyword evidence="6 10" id="KW-0812">Transmembrane</keyword>
<keyword evidence="10" id="KW-0735">Signal-anchor</keyword>
<dbReference type="EMBL" id="CP001798">
    <property type="protein sequence ID" value="ADE16847.1"/>
    <property type="molecule type" value="Genomic_DNA"/>
</dbReference>
<name>D5C3E0_NITHN</name>
<dbReference type="GO" id="GO:0055085">
    <property type="term" value="P:transmembrane transport"/>
    <property type="evidence" value="ECO:0007669"/>
    <property type="project" value="InterPro"/>
</dbReference>
<dbReference type="NCBIfam" id="TIGR01352">
    <property type="entry name" value="tonB_Cterm"/>
    <property type="match status" value="1"/>
</dbReference>
<evidence type="ECO:0000256" key="3">
    <source>
        <dbReference type="ARBA" id="ARBA00022448"/>
    </source>
</evidence>
<dbReference type="GO" id="GO:0015891">
    <property type="term" value="P:siderophore transport"/>
    <property type="evidence" value="ECO:0007669"/>
    <property type="project" value="InterPro"/>
</dbReference>
<evidence type="ECO:0000259" key="12">
    <source>
        <dbReference type="PROSITE" id="PS52015"/>
    </source>
</evidence>
<evidence type="ECO:0000313" key="14">
    <source>
        <dbReference type="Proteomes" id="UP000001844"/>
    </source>
</evidence>
<dbReference type="GO" id="GO:0015031">
    <property type="term" value="P:protein transport"/>
    <property type="evidence" value="ECO:0007669"/>
    <property type="project" value="UniProtKB-UniRule"/>
</dbReference>
<dbReference type="OrthoDB" id="1628901at2"/>
<keyword evidence="4 10" id="KW-1003">Cell membrane</keyword>
<dbReference type="GO" id="GO:0030288">
    <property type="term" value="C:outer membrane-bounded periplasmic space"/>
    <property type="evidence" value="ECO:0007669"/>
    <property type="project" value="InterPro"/>
</dbReference>
<dbReference type="PRINTS" id="PR01374">
    <property type="entry name" value="TONBPROTEIN"/>
</dbReference>
<gene>
    <name evidence="13" type="ordered locus">Nhal_3835</name>
</gene>
<evidence type="ECO:0000256" key="8">
    <source>
        <dbReference type="ARBA" id="ARBA00022989"/>
    </source>
</evidence>
<dbReference type="InterPro" id="IPR051045">
    <property type="entry name" value="TonB-dependent_transducer"/>
</dbReference>
<evidence type="ECO:0000313" key="13">
    <source>
        <dbReference type="EMBL" id="ADE16847.1"/>
    </source>
</evidence>
<organism evidence="13 14">
    <name type="scientific">Nitrosococcus halophilus (strain Nc4)</name>
    <dbReference type="NCBI Taxonomy" id="472759"/>
    <lineage>
        <taxon>Bacteria</taxon>
        <taxon>Pseudomonadati</taxon>
        <taxon>Pseudomonadota</taxon>
        <taxon>Gammaproteobacteria</taxon>
        <taxon>Chromatiales</taxon>
        <taxon>Chromatiaceae</taxon>
        <taxon>Nitrosococcus</taxon>
    </lineage>
</organism>
<comment type="function">
    <text evidence="10">Interacts with outer membrane receptor proteins that carry out high-affinity binding and energy dependent uptake into the periplasmic space of specific substrates. It could act to transduce energy from the cytoplasmic membrane to specific energy-requiring processes in the outer membrane, resulting in the release into the periplasm of ligands bound by these outer membrane proteins.</text>
</comment>
<dbReference type="STRING" id="472759.Nhal_3835"/>
<evidence type="ECO:0000256" key="5">
    <source>
        <dbReference type="ARBA" id="ARBA00022519"/>
    </source>
</evidence>
<keyword evidence="9 10" id="KW-0472">Membrane</keyword>
<dbReference type="RefSeq" id="WP_013034696.1">
    <property type="nucleotide sequence ID" value="NC_013960.1"/>
</dbReference>
<keyword evidence="3 10" id="KW-0813">Transport</keyword>
<feature type="region of interest" description="Disordered" evidence="11">
    <location>
        <begin position="36"/>
        <end position="79"/>
    </location>
</feature>
<sequence>MNSGAGKYLAAVVSMVVGSTLVFGLVILMNHLAPQVEKPPSPEARNLAVVKQPKPKPKKEIKRQKPKPKPRRVTPPAPLAGLDSVLSGIDLGLPGLATDDLSDLNDQLLGNTQVGAMTEDSVDVPPRPLSRGSFKYPRGAKKRGVTGYVVLSLLIDEDGEVVQVKVLEASPSGIFEASAVTGIKQWQFEPAKYQGKKVKTWAKQKIKFDLG</sequence>
<feature type="domain" description="TonB C-terminal" evidence="12">
    <location>
        <begin position="121"/>
        <end position="211"/>
    </location>
</feature>
<keyword evidence="8 10" id="KW-1133">Transmembrane helix</keyword>
<dbReference type="InterPro" id="IPR037682">
    <property type="entry name" value="TonB_C"/>
</dbReference>
<dbReference type="HOGENOM" id="CLU_1330786_0_0_6"/>
<dbReference type="PROSITE" id="PS52015">
    <property type="entry name" value="TONB_CTD"/>
    <property type="match status" value="1"/>
</dbReference>
<dbReference type="eggNOG" id="COG0810">
    <property type="taxonomic scope" value="Bacteria"/>
</dbReference>
<dbReference type="GO" id="GO:0005886">
    <property type="term" value="C:plasma membrane"/>
    <property type="evidence" value="ECO:0007669"/>
    <property type="project" value="UniProtKB-SubCell"/>
</dbReference>
<evidence type="ECO:0000256" key="2">
    <source>
        <dbReference type="ARBA" id="ARBA00006555"/>
    </source>
</evidence>
<dbReference type="GO" id="GO:0031992">
    <property type="term" value="F:energy transducer activity"/>
    <property type="evidence" value="ECO:0007669"/>
    <property type="project" value="InterPro"/>
</dbReference>
<accession>D5C3E0</accession>
<dbReference type="InterPro" id="IPR006260">
    <property type="entry name" value="TonB/TolA_C"/>
</dbReference>
<dbReference type="SUPFAM" id="SSF74653">
    <property type="entry name" value="TolA/TonB C-terminal domain"/>
    <property type="match status" value="1"/>
</dbReference>
<feature type="transmembrane region" description="Helical" evidence="10">
    <location>
        <begin position="6"/>
        <end position="28"/>
    </location>
</feature>
<dbReference type="AlphaFoldDB" id="D5C3E0"/>
<feature type="compositionally biased region" description="Basic residues" evidence="11">
    <location>
        <begin position="53"/>
        <end position="72"/>
    </location>
</feature>
<evidence type="ECO:0000256" key="6">
    <source>
        <dbReference type="ARBA" id="ARBA00022692"/>
    </source>
</evidence>
<evidence type="ECO:0000256" key="4">
    <source>
        <dbReference type="ARBA" id="ARBA00022475"/>
    </source>
</evidence>